<dbReference type="GO" id="GO:1904680">
    <property type="term" value="F:peptide transmembrane transporter activity"/>
    <property type="evidence" value="ECO:0007669"/>
    <property type="project" value="TreeGrafter"/>
</dbReference>
<dbReference type="AlphaFoldDB" id="A0A926KSF4"/>
<dbReference type="PANTHER" id="PTHR30290:SF72">
    <property type="entry name" value="HTH-TYPE TRANSCRIPTIONAL REGULATOR SGRR"/>
    <property type="match status" value="1"/>
</dbReference>
<dbReference type="EMBL" id="JACVVD010000004">
    <property type="protein sequence ID" value="MBD0381200.1"/>
    <property type="molecule type" value="Genomic_DNA"/>
</dbReference>
<dbReference type="GO" id="GO:0003677">
    <property type="term" value="F:DNA binding"/>
    <property type="evidence" value="ECO:0007669"/>
    <property type="project" value="UniProtKB-KW"/>
</dbReference>
<dbReference type="Gene3D" id="3.40.190.10">
    <property type="entry name" value="Periplasmic binding protein-like II"/>
    <property type="match status" value="1"/>
</dbReference>
<dbReference type="PANTHER" id="PTHR30290">
    <property type="entry name" value="PERIPLASMIC BINDING COMPONENT OF ABC TRANSPORTER"/>
    <property type="match status" value="1"/>
</dbReference>
<accession>A0A926KSF4</accession>
<protein>
    <submittedName>
        <fullName evidence="4">SgrR family transcriptional regulator</fullName>
    </submittedName>
</protein>
<evidence type="ECO:0000313" key="4">
    <source>
        <dbReference type="EMBL" id="MBD0381200.1"/>
    </source>
</evidence>
<dbReference type="GO" id="GO:0015833">
    <property type="term" value="P:peptide transport"/>
    <property type="evidence" value="ECO:0007669"/>
    <property type="project" value="TreeGrafter"/>
</dbReference>
<evidence type="ECO:0000313" key="5">
    <source>
        <dbReference type="Proteomes" id="UP000650466"/>
    </source>
</evidence>
<dbReference type="InterPro" id="IPR000914">
    <property type="entry name" value="SBP_5_dom"/>
</dbReference>
<feature type="domain" description="Solute-binding protein family 5" evidence="2">
    <location>
        <begin position="176"/>
        <end position="481"/>
    </location>
</feature>
<name>A0A926KSF4_9BACL</name>
<dbReference type="SUPFAM" id="SSF53850">
    <property type="entry name" value="Periplasmic binding protein-like II"/>
    <property type="match status" value="1"/>
</dbReference>
<dbReference type="Pfam" id="PF12793">
    <property type="entry name" value="SgrR_N"/>
    <property type="match status" value="1"/>
</dbReference>
<evidence type="ECO:0000259" key="3">
    <source>
        <dbReference type="Pfam" id="PF12793"/>
    </source>
</evidence>
<feature type="domain" description="Transcriptional regulator SgrR N-terminal HTH" evidence="3">
    <location>
        <begin position="3"/>
        <end position="100"/>
    </location>
</feature>
<organism evidence="4 5">
    <name type="scientific">Paenibacillus sedimenti</name>
    <dbReference type="NCBI Taxonomy" id="2770274"/>
    <lineage>
        <taxon>Bacteria</taxon>
        <taxon>Bacillati</taxon>
        <taxon>Bacillota</taxon>
        <taxon>Bacilli</taxon>
        <taxon>Bacillales</taxon>
        <taxon>Paenibacillaceae</taxon>
        <taxon>Paenibacillus</taxon>
    </lineage>
</organism>
<dbReference type="InterPro" id="IPR025370">
    <property type="entry name" value="SgrR_HTH_N"/>
</dbReference>
<gene>
    <name evidence="4" type="ORF">ICC18_13830</name>
</gene>
<dbReference type="RefSeq" id="WP_188174997.1">
    <property type="nucleotide sequence ID" value="NZ_JACVVD010000004.1"/>
</dbReference>
<proteinExistence type="predicted"/>
<dbReference type="Gene3D" id="3.10.105.10">
    <property type="entry name" value="Dipeptide-binding Protein, Domain 3"/>
    <property type="match status" value="1"/>
</dbReference>
<dbReference type="InterPro" id="IPR039424">
    <property type="entry name" value="SBP_5"/>
</dbReference>
<comment type="caution">
    <text evidence="4">The sequence shown here is derived from an EMBL/GenBank/DDBJ whole genome shotgun (WGS) entry which is preliminary data.</text>
</comment>
<dbReference type="Proteomes" id="UP000650466">
    <property type="component" value="Unassembled WGS sequence"/>
</dbReference>
<evidence type="ECO:0000256" key="1">
    <source>
        <dbReference type="ARBA" id="ARBA00023125"/>
    </source>
</evidence>
<reference evidence="4" key="1">
    <citation type="submission" date="2020-09" db="EMBL/GenBank/DDBJ databases">
        <title>Draft Genome Sequence of Paenibacillus sp. WST5.</title>
        <authorList>
            <person name="Bao Z."/>
        </authorList>
    </citation>
    <scope>NUCLEOTIDE SEQUENCE</scope>
    <source>
        <strain evidence="4">WST5</strain>
    </source>
</reference>
<keyword evidence="5" id="KW-1185">Reference proteome</keyword>
<evidence type="ECO:0000259" key="2">
    <source>
        <dbReference type="Pfam" id="PF00496"/>
    </source>
</evidence>
<keyword evidence="1" id="KW-0238">DNA-binding</keyword>
<dbReference type="Pfam" id="PF00496">
    <property type="entry name" value="SBP_bac_5"/>
    <property type="match status" value="1"/>
</dbReference>
<sequence length="606" mass="70168">MQLLTYYIELRAGFEHGVENQGQRVTLEELAERLYCTTRNVKLLLKKMAEQGWISWKPGRGRGNASELTFHISVEEMISKQAMELAGRGDYLGTIELIHQLGKGEALQDSFIDWLFSYFGYRAVEHEERYKDTLRFPVYKWLVTLDPVHAFFAFDCHLINQIFDTLVGYNPQNMVIEPHLAHYWEISEDSLHYTFYLRKGVLFHHGREMTAYDVHYSFSRLIELGASASQGWLTDGIEALTVLNRNAIAIELKQPNVLFLQQLSHTSMAIVPEEICRDNEAMFARMPIGTGPFRLERNDDYICKLRAFDSYFGVRPHLDQVEIWLLPQDLSEVGPSWDMVQVLCDSTDSKIPVGAVGKDSEWHQIKQSVLGCSLLTFNMNKQGPQQQRLFRKAVDLVIDRERMVEELGGLREAPASSFLPRLERAESPYQTDFEEAKRLLDEMGYGGEQLNMFIYTQQNEDAVWICNQCAKVGIPIQLIPHSKSEMMKLDTIANADLILYHIVMESDYDLHIVQTLKQSNSYVRAHLNEVRIEWIDGEIDLLLANPNQEERIRKLNEMVDMLQEDKSFLFVLHRSLHTTYHDSIKGVSINDLGWVDFRKIWFAPSR</sequence>